<evidence type="ECO:0000256" key="1">
    <source>
        <dbReference type="ARBA" id="ARBA00023125"/>
    </source>
</evidence>
<dbReference type="PROSITE" id="PS50937">
    <property type="entry name" value="HTH_MERR_2"/>
    <property type="match status" value="1"/>
</dbReference>
<dbReference type="SUPFAM" id="SSF46955">
    <property type="entry name" value="Putative DNA-binding domain"/>
    <property type="match status" value="1"/>
</dbReference>
<organism evidence="3 4">
    <name type="scientific">Marinobacter salarius</name>
    <dbReference type="NCBI Taxonomy" id="1420917"/>
    <lineage>
        <taxon>Bacteria</taxon>
        <taxon>Pseudomonadati</taxon>
        <taxon>Pseudomonadota</taxon>
        <taxon>Gammaproteobacteria</taxon>
        <taxon>Pseudomonadales</taxon>
        <taxon>Marinobacteraceae</taxon>
        <taxon>Marinobacter</taxon>
    </lineage>
</organism>
<dbReference type="CDD" id="cd01282">
    <property type="entry name" value="HTH_MerR-like_sg3"/>
    <property type="match status" value="1"/>
</dbReference>
<dbReference type="RefSeq" id="WP_007152200.1">
    <property type="nucleotide sequence ID" value="NZ_CP020931.1"/>
</dbReference>
<dbReference type="InterPro" id="IPR047057">
    <property type="entry name" value="MerR_fam"/>
</dbReference>
<evidence type="ECO:0000313" key="3">
    <source>
        <dbReference type="EMBL" id="ARM84275.1"/>
    </source>
</evidence>
<dbReference type="Gene3D" id="1.10.1660.10">
    <property type="match status" value="1"/>
</dbReference>
<dbReference type="InterPro" id="IPR000551">
    <property type="entry name" value="MerR-type_HTH_dom"/>
</dbReference>
<dbReference type="Proteomes" id="UP000193100">
    <property type="component" value="Chromosome"/>
</dbReference>
<feature type="domain" description="HTH merR-type" evidence="2">
    <location>
        <begin position="1"/>
        <end position="68"/>
    </location>
</feature>
<evidence type="ECO:0000259" key="2">
    <source>
        <dbReference type="PROSITE" id="PS50937"/>
    </source>
</evidence>
<protein>
    <submittedName>
        <fullName evidence="3">HTH-type transcriptional regulator YfmP</fullName>
    </submittedName>
</protein>
<evidence type="ECO:0000313" key="4">
    <source>
        <dbReference type="Proteomes" id="UP000193100"/>
    </source>
</evidence>
<dbReference type="GO" id="GO:0003700">
    <property type="term" value="F:DNA-binding transcription factor activity"/>
    <property type="evidence" value="ECO:0007669"/>
    <property type="project" value="InterPro"/>
</dbReference>
<dbReference type="Pfam" id="PF13411">
    <property type="entry name" value="MerR_1"/>
    <property type="match status" value="1"/>
</dbReference>
<dbReference type="PANTHER" id="PTHR30204">
    <property type="entry name" value="REDOX-CYCLING DRUG-SENSING TRANSCRIPTIONAL ACTIVATOR SOXR"/>
    <property type="match status" value="1"/>
</dbReference>
<dbReference type="PROSITE" id="PS00552">
    <property type="entry name" value="HTH_MERR_1"/>
    <property type="match status" value="1"/>
</dbReference>
<dbReference type="InterPro" id="IPR009061">
    <property type="entry name" value="DNA-bd_dom_put_sf"/>
</dbReference>
<dbReference type="AlphaFoldDB" id="A0A1W6KA11"/>
<keyword evidence="1" id="KW-0238">DNA-binding</keyword>
<dbReference type="EMBL" id="CP020931">
    <property type="protein sequence ID" value="ARM84275.1"/>
    <property type="molecule type" value="Genomic_DNA"/>
</dbReference>
<name>A0A1W6KA11_9GAMM</name>
<dbReference type="SMART" id="SM00422">
    <property type="entry name" value="HTH_MERR"/>
    <property type="match status" value="1"/>
</dbReference>
<dbReference type="PANTHER" id="PTHR30204:SF92">
    <property type="entry name" value="HTH-TYPE TRANSCRIPTIONAL REGULATOR ZNTR"/>
    <property type="match status" value="1"/>
</dbReference>
<proteinExistence type="predicted"/>
<accession>A0A1W6KA11</accession>
<gene>
    <name evidence="3" type="primary">yfmP</name>
    <name evidence="3" type="ORF">MARSALSMR5_02202</name>
</gene>
<reference evidence="3 4" key="1">
    <citation type="submission" date="2017-04" db="EMBL/GenBank/DDBJ databases">
        <title>Genome Sequence of Marinobacter salarius strain SMR5 Isolated from a culture of the Diatom Skeletonema marinoi.</title>
        <authorList>
            <person name="Topel M."/>
            <person name="Pinder M.I.M."/>
            <person name="Johansson O.N."/>
            <person name="Kourtchenko O."/>
            <person name="Godhe A."/>
            <person name="Clarke A.K."/>
        </authorList>
    </citation>
    <scope>NUCLEOTIDE SEQUENCE [LARGE SCALE GENOMIC DNA]</scope>
    <source>
        <strain evidence="3 4">SMR5</strain>
    </source>
</reference>
<sequence length="121" mass="13358">MKIGALAKETGVSVRMLRYYEAEGLLAPARTSGGYRDYGSADRDTVERIKMLGASGMTLPVIQKFLPCALDTRGEFEPCDELTDILKEQMALVADKILRLQESHALLCELHAKVDNRSLDG</sequence>
<dbReference type="PRINTS" id="PR00040">
    <property type="entry name" value="HTHMERR"/>
</dbReference>
<dbReference type="GeneID" id="77256148"/>
<dbReference type="GO" id="GO:0003677">
    <property type="term" value="F:DNA binding"/>
    <property type="evidence" value="ECO:0007669"/>
    <property type="project" value="UniProtKB-KW"/>
</dbReference>